<keyword evidence="2" id="KW-1185">Reference proteome</keyword>
<dbReference type="Proteomes" id="UP000054324">
    <property type="component" value="Unassembled WGS sequence"/>
</dbReference>
<dbReference type="AlphaFoldDB" id="A0A075A549"/>
<name>A0A075A549_OPIVI</name>
<proteinExistence type="predicted"/>
<dbReference type="GeneID" id="20323548"/>
<dbReference type="CTD" id="20323548"/>
<dbReference type="EMBL" id="KL596892">
    <property type="protein sequence ID" value="KER22549.1"/>
    <property type="molecule type" value="Genomic_DNA"/>
</dbReference>
<dbReference type="KEGG" id="ovi:T265_09379"/>
<reference evidence="1 2" key="1">
    <citation type="submission" date="2013-11" db="EMBL/GenBank/DDBJ databases">
        <title>Opisthorchis viverrini - life in the bile duct.</title>
        <authorList>
            <person name="Young N.D."/>
            <person name="Nagarajan N."/>
            <person name="Lin S.J."/>
            <person name="Korhonen P.K."/>
            <person name="Jex A.R."/>
            <person name="Hall R.S."/>
            <person name="Safavi-Hemami H."/>
            <person name="Kaewkong W."/>
            <person name="Bertrand D."/>
            <person name="Gao S."/>
            <person name="Seet Q."/>
            <person name="Wongkham S."/>
            <person name="Teh B.T."/>
            <person name="Wongkham C."/>
            <person name="Intapan P.M."/>
            <person name="Maleewong W."/>
            <person name="Yang X."/>
            <person name="Hu M."/>
            <person name="Wang Z."/>
            <person name="Hofmann A."/>
            <person name="Sternberg P.W."/>
            <person name="Tan P."/>
            <person name="Wang J."/>
            <person name="Gasser R.B."/>
        </authorList>
    </citation>
    <scope>NUCLEOTIDE SEQUENCE [LARGE SCALE GENOMIC DNA]</scope>
</reference>
<dbReference type="RefSeq" id="XP_009173687.1">
    <property type="nucleotide sequence ID" value="XM_009175423.1"/>
</dbReference>
<evidence type="ECO:0000313" key="2">
    <source>
        <dbReference type="Proteomes" id="UP000054324"/>
    </source>
</evidence>
<organism evidence="1 2">
    <name type="scientific">Opisthorchis viverrini</name>
    <name type="common">Southeast Asian liver fluke</name>
    <dbReference type="NCBI Taxonomy" id="6198"/>
    <lineage>
        <taxon>Eukaryota</taxon>
        <taxon>Metazoa</taxon>
        <taxon>Spiralia</taxon>
        <taxon>Lophotrochozoa</taxon>
        <taxon>Platyhelminthes</taxon>
        <taxon>Trematoda</taxon>
        <taxon>Digenea</taxon>
        <taxon>Opisthorchiida</taxon>
        <taxon>Opisthorchiata</taxon>
        <taxon>Opisthorchiidae</taxon>
        <taxon>Opisthorchis</taxon>
    </lineage>
</organism>
<gene>
    <name evidence="1" type="ORF">T265_09379</name>
</gene>
<sequence>MPKHNPVSLSGSWEKPGLSLITSRLAKTSHVIDEEKAFTVIYRVSVVKMSKDYNVSAGAREMVHNNADGVDVEWIKRCFGNLHAKSYRRSGKTTFLASVSDKDCREIKPEWDQDLDSRSSRLDPELPVYRISVCFAIRMHIDGHFRWASPTIQNCEYHSGEWSFQSLGNELRHLDEPEYGLTLHTCSKTSNMVEQNIAHLWMTAMWSMSLGLKV</sequence>
<protein>
    <submittedName>
        <fullName evidence="1">Uncharacterized protein</fullName>
    </submittedName>
</protein>
<accession>A0A075A549</accession>
<evidence type="ECO:0000313" key="1">
    <source>
        <dbReference type="EMBL" id="KER22549.1"/>
    </source>
</evidence>